<dbReference type="GO" id="GO:0008270">
    <property type="term" value="F:zinc ion binding"/>
    <property type="evidence" value="ECO:0007669"/>
    <property type="project" value="UniProtKB-KW"/>
</dbReference>
<dbReference type="InParanoid" id="A0A6I9UX12"/>
<dbReference type="Proteomes" id="UP001652620">
    <property type="component" value="Chromosome 3"/>
</dbReference>
<feature type="domain" description="Tudor" evidence="3">
    <location>
        <begin position="509"/>
        <end position="569"/>
    </location>
</feature>
<evidence type="ECO:0000256" key="1">
    <source>
        <dbReference type="PROSITE-ProRule" id="PRU00723"/>
    </source>
</evidence>
<sequence length="664" mass="75611">MLKDLQQLYKMHAEELEHVKKSITNYLLKIDAVYDKFTKNKEALEQRNAIAMMAYDKYFTILSNMLEVARKFNFHLFVNDLDKKSTRTLFEALESCEREAHIKSKMCMKEEQLSYDYKNLSILPAEENEDIDKDLCATEYLKKDISIYKAGSLIKASVTYILDLDALYFYICDAESKDFQQIASLKSMIHLKQYTGIPPEDEVFGLVLDNTILRAIRIKSNENKTQVLLLDFGEAATITEADVTYRLPTEIQRIPAQAVLCKLTGINGRKNIPQKELQICLQELEYESTTFIIKSKIDSEGILVLELYEETSMITPLTPSLASIETSNNSKEYVDKTNNPNPFKTTSELTIDDSDEAIPLSALPNNGIFTESKGLANGLTAEEMDILAEEPLNTSNAMKAVLGYSPKDEKRLCRFYDPKTGACFKGANCRLEHSPLQPEGWSKDNIPTRTIIDDYSPVTRFSAGLMINITVTHVGHIEYFHAQINDPENIMEPLIWNDDDIPQSMHLTKPPMLYDLVRAQYEDGLWYRAKIMDFDETAKVFKVFYVDYGNYQNVMLKQLAYCDRSTEHFPFQAVLCRLADIMQNSEASVDLHANGIRTLNALILNHTFDVKVVSHDDDLIVRFMGAPYSSFPKRLISMGCAKQFHSNVSNDAKITSVTKLNSSI</sequence>
<accession>A0A6I9UX12</accession>
<feature type="zinc finger region" description="C3H1-type" evidence="1">
    <location>
        <begin position="407"/>
        <end position="436"/>
    </location>
</feature>
<dbReference type="SMART" id="SM00333">
    <property type="entry name" value="TUDOR"/>
    <property type="match status" value="1"/>
</dbReference>
<dbReference type="Gene3D" id="2.40.50.90">
    <property type="match status" value="2"/>
</dbReference>
<evidence type="ECO:0000313" key="4">
    <source>
        <dbReference type="Proteomes" id="UP001652620"/>
    </source>
</evidence>
<organism evidence="4 5">
    <name type="scientific">Bactrocera dorsalis</name>
    <name type="common">Oriental fruit fly</name>
    <name type="synonym">Dacus dorsalis</name>
    <dbReference type="NCBI Taxonomy" id="27457"/>
    <lineage>
        <taxon>Eukaryota</taxon>
        <taxon>Metazoa</taxon>
        <taxon>Ecdysozoa</taxon>
        <taxon>Arthropoda</taxon>
        <taxon>Hexapoda</taxon>
        <taxon>Insecta</taxon>
        <taxon>Pterygota</taxon>
        <taxon>Neoptera</taxon>
        <taxon>Endopterygota</taxon>
        <taxon>Diptera</taxon>
        <taxon>Brachycera</taxon>
        <taxon>Muscomorpha</taxon>
        <taxon>Tephritoidea</taxon>
        <taxon>Tephritidae</taxon>
        <taxon>Bactrocera</taxon>
        <taxon>Bactrocera</taxon>
    </lineage>
</organism>
<dbReference type="GeneID" id="105223838"/>
<dbReference type="InterPro" id="IPR002999">
    <property type="entry name" value="Tudor"/>
</dbReference>
<dbReference type="PROSITE" id="PS50103">
    <property type="entry name" value="ZF_C3H1"/>
    <property type="match status" value="1"/>
</dbReference>
<keyword evidence="1" id="KW-0862">Zinc</keyword>
<evidence type="ECO:0000259" key="3">
    <source>
        <dbReference type="PROSITE" id="PS50304"/>
    </source>
</evidence>
<evidence type="ECO:0000259" key="2">
    <source>
        <dbReference type="PROSITE" id="PS50103"/>
    </source>
</evidence>
<dbReference type="PANTHER" id="PTHR16442:SF1">
    <property type="entry name" value="RING FINGER PROTEIN 17"/>
    <property type="match status" value="1"/>
</dbReference>
<dbReference type="SMART" id="SM00356">
    <property type="entry name" value="ZnF_C3H1"/>
    <property type="match status" value="1"/>
</dbReference>
<dbReference type="SUPFAM" id="SSF63748">
    <property type="entry name" value="Tudor/PWWP/MBT"/>
    <property type="match status" value="2"/>
</dbReference>
<dbReference type="KEGG" id="bdr:105223838"/>
<dbReference type="PROSITE" id="PS50304">
    <property type="entry name" value="TUDOR"/>
    <property type="match status" value="1"/>
</dbReference>
<dbReference type="InterPro" id="IPR035437">
    <property type="entry name" value="SNase_OB-fold_sf"/>
</dbReference>
<dbReference type="Pfam" id="PF00567">
    <property type="entry name" value="TUDOR"/>
    <property type="match status" value="1"/>
</dbReference>
<dbReference type="GO" id="GO:0005737">
    <property type="term" value="C:cytoplasm"/>
    <property type="evidence" value="ECO:0007669"/>
    <property type="project" value="UniProtKB-ARBA"/>
</dbReference>
<proteinExistence type="predicted"/>
<dbReference type="InterPro" id="IPR000571">
    <property type="entry name" value="Znf_CCCH"/>
</dbReference>
<dbReference type="AlphaFoldDB" id="A0A6I9UX12"/>
<evidence type="ECO:0000313" key="5">
    <source>
        <dbReference type="RefSeq" id="XP_011200000.2"/>
    </source>
</evidence>
<reference evidence="5" key="1">
    <citation type="submission" date="2025-08" db="UniProtKB">
        <authorList>
            <consortium name="RefSeq"/>
        </authorList>
    </citation>
    <scope>IDENTIFICATION</scope>
    <source>
        <tissue evidence="5">Adult</tissue>
    </source>
</reference>
<dbReference type="Gene3D" id="2.30.30.140">
    <property type="match status" value="2"/>
</dbReference>
<gene>
    <name evidence="5" type="primary">LOC105223838</name>
</gene>
<protein>
    <submittedName>
        <fullName evidence="5">Uncharacterized protein LOC105223838</fullName>
    </submittedName>
</protein>
<name>A0A6I9UX12_BACDO</name>
<dbReference type="PANTHER" id="PTHR16442">
    <property type="entry name" value="RING FINGER PROTEIN 17"/>
    <property type="match status" value="1"/>
</dbReference>
<feature type="domain" description="C3H1-type" evidence="2">
    <location>
        <begin position="407"/>
        <end position="436"/>
    </location>
</feature>
<keyword evidence="4" id="KW-1185">Reference proteome</keyword>
<dbReference type="OrthoDB" id="10052065at2759"/>
<dbReference type="RefSeq" id="XP_011200000.2">
    <property type="nucleotide sequence ID" value="XM_011201698.4"/>
</dbReference>
<keyword evidence="1" id="KW-0863">Zinc-finger</keyword>
<keyword evidence="1" id="KW-0479">Metal-binding</keyword>
<dbReference type="FunCoup" id="A0A6I9UX12">
    <property type="interactions" value="51"/>
</dbReference>